<dbReference type="InterPro" id="IPR050486">
    <property type="entry name" value="Mannose-1P_guanyltransferase"/>
</dbReference>
<dbReference type="SUPFAM" id="SSF53448">
    <property type="entry name" value="Nucleotide-diphospho-sugar transferases"/>
    <property type="match status" value="1"/>
</dbReference>
<comment type="caution">
    <text evidence="2">The sequence shown here is derived from an EMBL/GenBank/DDBJ whole genome shotgun (WGS) entry which is preliminary data.</text>
</comment>
<dbReference type="Gene3D" id="3.90.550.10">
    <property type="entry name" value="Spore Coat Polysaccharide Biosynthesis Protein SpsA, Chain A"/>
    <property type="match status" value="1"/>
</dbReference>
<dbReference type="PANTHER" id="PTHR22572">
    <property type="entry name" value="SUGAR-1-PHOSPHATE GUANYL TRANSFERASE"/>
    <property type="match status" value="1"/>
</dbReference>
<keyword evidence="3" id="KW-1185">Reference proteome</keyword>
<evidence type="ECO:0000313" key="3">
    <source>
        <dbReference type="Proteomes" id="UP001596298"/>
    </source>
</evidence>
<gene>
    <name evidence="2" type="ORF">ACFQDH_19050</name>
</gene>
<reference evidence="3" key="1">
    <citation type="journal article" date="2019" name="Int. J. Syst. Evol. Microbiol.">
        <title>The Global Catalogue of Microorganisms (GCM) 10K type strain sequencing project: providing services to taxonomists for standard genome sequencing and annotation.</title>
        <authorList>
            <consortium name="The Broad Institute Genomics Platform"/>
            <consortium name="The Broad Institute Genome Sequencing Center for Infectious Disease"/>
            <person name="Wu L."/>
            <person name="Ma J."/>
        </authorList>
    </citation>
    <scope>NUCLEOTIDE SEQUENCE [LARGE SCALE GENOMIC DNA]</scope>
    <source>
        <strain evidence="3">CCUG 58127</strain>
    </source>
</reference>
<dbReference type="InterPro" id="IPR005835">
    <property type="entry name" value="NTP_transferase_dom"/>
</dbReference>
<feature type="domain" description="Nucleotidyl transferase" evidence="1">
    <location>
        <begin position="5"/>
        <end position="227"/>
    </location>
</feature>
<name>A0ABW2AKE7_9MICO</name>
<dbReference type="RefSeq" id="WP_382403969.1">
    <property type="nucleotide sequence ID" value="NZ_JBHSWH010000001.1"/>
</dbReference>
<organism evidence="2 3">
    <name type="scientific">Flexivirga alba</name>
    <dbReference type="NCBI Taxonomy" id="702742"/>
    <lineage>
        <taxon>Bacteria</taxon>
        <taxon>Bacillati</taxon>
        <taxon>Actinomycetota</taxon>
        <taxon>Actinomycetes</taxon>
        <taxon>Micrococcales</taxon>
        <taxon>Dermacoccaceae</taxon>
        <taxon>Flexivirga</taxon>
    </lineage>
</organism>
<dbReference type="EMBL" id="JBHSWH010000001">
    <property type="protein sequence ID" value="MFC6707296.1"/>
    <property type="molecule type" value="Genomic_DNA"/>
</dbReference>
<accession>A0ABW2AKE7</accession>
<protein>
    <submittedName>
        <fullName evidence="2">Sugar phosphate nucleotidyltransferase</fullName>
    </submittedName>
</protein>
<dbReference type="Pfam" id="PF00483">
    <property type="entry name" value="NTP_transferase"/>
    <property type="match status" value="1"/>
</dbReference>
<proteinExistence type="predicted"/>
<dbReference type="Proteomes" id="UP001596298">
    <property type="component" value="Unassembled WGS sequence"/>
</dbReference>
<dbReference type="InterPro" id="IPR029044">
    <property type="entry name" value="Nucleotide-diphossugar_trans"/>
</dbReference>
<dbReference type="Gene3D" id="2.160.10.10">
    <property type="entry name" value="Hexapeptide repeat proteins"/>
    <property type="match status" value="1"/>
</dbReference>
<evidence type="ECO:0000259" key="1">
    <source>
        <dbReference type="Pfam" id="PF00483"/>
    </source>
</evidence>
<sequence length="322" mass="33048">MSIGAIVLAGGAGSRMRPLTDDCPKPLLPLGPEPLIGYQLRRLAAVGVRRVVVSTGYLADHFQDVLGDGSRWRLELLYCVEDEPLGTGGAMRAAIDLLPGSGKVIAINGDLLSSHDLAGQLSAAGPTEVCVHVRSVPDVAAYGHVVCDSGGQVTTFAEKSGTGPGLANAGTYVVDAGVLRALTLARSSWERDVLPTLVADGVNVAAWEGDGYFRDVGSPTAYRLASVDAVTGALPAAVGGDRSAYVALEASVDPSARLLGGSSVHRDVVVERDAVLEESVALAGARVGAGSRLVRCVVPAGAEVRAGTHRRDALLGAKPTDQ</sequence>
<evidence type="ECO:0000313" key="2">
    <source>
        <dbReference type="EMBL" id="MFC6707296.1"/>
    </source>
</evidence>